<dbReference type="Gene3D" id="3.40.190.10">
    <property type="entry name" value="Periplasmic binding protein-like II"/>
    <property type="match status" value="2"/>
</dbReference>
<keyword evidence="5" id="KW-1185">Reference proteome</keyword>
<dbReference type="Proteomes" id="UP000702425">
    <property type="component" value="Unassembled WGS sequence"/>
</dbReference>
<dbReference type="PANTHER" id="PTHR30632:SF0">
    <property type="entry name" value="SULFATE-BINDING PROTEIN"/>
    <property type="match status" value="1"/>
</dbReference>
<keyword evidence="2" id="KW-0479">Metal-binding</keyword>
<evidence type="ECO:0000313" key="5">
    <source>
        <dbReference type="Proteomes" id="UP000702425"/>
    </source>
</evidence>
<sequence>MNLKNTRILSLIVAALAAVALLISWNLFQSVSPVATAQQRTSLTVSAAISLSQALAEIKTVYQGSNPNVTITYNFGASGALAQQIQQGAPVDVFLSAATKQMDALQQANLLINDTRRNLLTNRLVLITPKNGIVLTDFKQLTDARIKKIAIGEPKSVPVGQYAQEMLTKLGLWQQLQQKLVLGNNVRQVLTFVESGNADAGIVYTTDAKASDKVTVRLTAAENLHSPIVYPLAVIKNSRNPAAAKAFVEFLAGDRAKIVFQKYGFGIVR</sequence>
<dbReference type="EMBL" id="SRRZ01000109">
    <property type="protein sequence ID" value="NQE37018.1"/>
    <property type="molecule type" value="Genomic_DNA"/>
</dbReference>
<dbReference type="CDD" id="cd13537">
    <property type="entry name" value="PBP2_YvgL_like"/>
    <property type="match status" value="1"/>
</dbReference>
<dbReference type="RefSeq" id="WP_172190867.1">
    <property type="nucleotide sequence ID" value="NZ_CAWPPK010000012.1"/>
</dbReference>
<dbReference type="PANTHER" id="PTHR30632">
    <property type="entry name" value="MOLYBDATE-BINDING PERIPLASMIC PROTEIN"/>
    <property type="match status" value="1"/>
</dbReference>
<dbReference type="SUPFAM" id="SSF53850">
    <property type="entry name" value="Periplasmic binding protein-like II"/>
    <property type="match status" value="1"/>
</dbReference>
<dbReference type="PIRSF" id="PIRSF004846">
    <property type="entry name" value="ModA"/>
    <property type="match status" value="1"/>
</dbReference>
<name>A0ABX2D5C7_9CYAN</name>
<evidence type="ECO:0000256" key="1">
    <source>
        <dbReference type="ARBA" id="ARBA00009175"/>
    </source>
</evidence>
<dbReference type="InterPro" id="IPR041879">
    <property type="entry name" value="YvgL-like_PBP2"/>
</dbReference>
<dbReference type="NCBIfam" id="TIGR01256">
    <property type="entry name" value="modA"/>
    <property type="match status" value="1"/>
</dbReference>
<evidence type="ECO:0000256" key="3">
    <source>
        <dbReference type="ARBA" id="ARBA00022729"/>
    </source>
</evidence>
<dbReference type="InterPro" id="IPR005950">
    <property type="entry name" value="ModA"/>
</dbReference>
<dbReference type="Pfam" id="PF13531">
    <property type="entry name" value="SBP_bac_11"/>
    <property type="match status" value="1"/>
</dbReference>
<reference evidence="4 5" key="1">
    <citation type="journal article" date="2020" name="Sci. Rep.">
        <title>A novel cyanobacterial geosmin producer, revising GeoA distribution and dispersion patterns in Bacteria.</title>
        <authorList>
            <person name="Churro C."/>
            <person name="Semedo-Aguiar A.P."/>
            <person name="Silva A.D."/>
            <person name="Pereira-Leal J.B."/>
            <person name="Leite R.B."/>
        </authorList>
    </citation>
    <scope>NUCLEOTIDE SEQUENCE [LARGE SCALE GENOMIC DNA]</scope>
    <source>
        <strain evidence="4 5">IPMA8</strain>
    </source>
</reference>
<organism evidence="4 5">
    <name type="scientific">Microcoleus asticus IPMA8</name>
    <dbReference type="NCBI Taxonomy" id="2563858"/>
    <lineage>
        <taxon>Bacteria</taxon>
        <taxon>Bacillati</taxon>
        <taxon>Cyanobacteriota</taxon>
        <taxon>Cyanophyceae</taxon>
        <taxon>Oscillatoriophycideae</taxon>
        <taxon>Oscillatoriales</taxon>
        <taxon>Microcoleaceae</taxon>
        <taxon>Microcoleus</taxon>
        <taxon>Microcoleus asticus</taxon>
    </lineage>
</organism>
<comment type="similarity">
    <text evidence="1">Belongs to the bacterial solute-binding protein ModA family.</text>
</comment>
<dbReference type="InterPro" id="IPR050682">
    <property type="entry name" value="ModA/WtpA"/>
</dbReference>
<comment type="caution">
    <text evidence="4">The sequence shown here is derived from an EMBL/GenBank/DDBJ whole genome shotgun (WGS) entry which is preliminary data.</text>
</comment>
<keyword evidence="3" id="KW-0732">Signal</keyword>
<gene>
    <name evidence="4" type="primary">modA_2</name>
    <name evidence="4" type="ORF">E5S67_04785</name>
</gene>
<proteinExistence type="inferred from homology"/>
<protein>
    <submittedName>
        <fullName evidence="4">Molybdate-binding periplasmic protein</fullName>
    </submittedName>
</protein>
<evidence type="ECO:0000256" key="2">
    <source>
        <dbReference type="ARBA" id="ARBA00022723"/>
    </source>
</evidence>
<evidence type="ECO:0000313" key="4">
    <source>
        <dbReference type="EMBL" id="NQE37018.1"/>
    </source>
</evidence>
<accession>A0ABX2D5C7</accession>